<keyword evidence="3" id="KW-1185">Reference proteome</keyword>
<proteinExistence type="predicted"/>
<gene>
    <name evidence="2" type="ORF">SAMN05444279_1742</name>
</gene>
<dbReference type="Proteomes" id="UP000325134">
    <property type="component" value="Unassembled WGS sequence"/>
</dbReference>
<evidence type="ECO:0000256" key="1">
    <source>
        <dbReference type="SAM" id="MobiDB-lite"/>
    </source>
</evidence>
<organism evidence="2 3">
    <name type="scientific">Ruegeria intermedia</name>
    <dbReference type="NCBI Taxonomy" id="996115"/>
    <lineage>
        <taxon>Bacteria</taxon>
        <taxon>Pseudomonadati</taxon>
        <taxon>Pseudomonadota</taxon>
        <taxon>Alphaproteobacteria</taxon>
        <taxon>Rhodobacterales</taxon>
        <taxon>Roseobacteraceae</taxon>
        <taxon>Ruegeria</taxon>
    </lineage>
</organism>
<evidence type="ECO:0000313" key="3">
    <source>
        <dbReference type="Proteomes" id="UP000325134"/>
    </source>
</evidence>
<sequence>MKAMRFTPPGYGGRRRDPEEVKRDGWQEQGLLAVFLDDQRLTWPERELVRQLGEKLNGKREERHG</sequence>
<dbReference type="EMBL" id="FQVK01000074">
    <property type="protein sequence ID" value="SHF49123.1"/>
    <property type="molecule type" value="Genomic_DNA"/>
</dbReference>
<dbReference type="AlphaFoldDB" id="A0A1M5C2W9"/>
<protein>
    <submittedName>
        <fullName evidence="2">Uncharacterized protein</fullName>
    </submittedName>
</protein>
<name>A0A1M5C2W9_9RHOB</name>
<feature type="region of interest" description="Disordered" evidence="1">
    <location>
        <begin position="1"/>
        <end position="22"/>
    </location>
</feature>
<accession>A0A1M5C2W9</accession>
<reference evidence="2 3" key="1">
    <citation type="submission" date="2016-11" db="EMBL/GenBank/DDBJ databases">
        <authorList>
            <person name="Varghese N."/>
            <person name="Submissions S."/>
        </authorList>
    </citation>
    <scope>NUCLEOTIDE SEQUENCE [LARGE SCALE GENOMIC DNA]</scope>
    <source>
        <strain evidence="2 3">DSM 29341</strain>
    </source>
</reference>
<evidence type="ECO:0000313" key="2">
    <source>
        <dbReference type="EMBL" id="SHF49123.1"/>
    </source>
</evidence>